<protein>
    <recommendedName>
        <fullName evidence="15">SEC12-like protein 1</fullName>
    </recommendedName>
</protein>
<dbReference type="OrthoDB" id="538223at2759"/>
<dbReference type="PANTHER" id="PTHR23284">
    <property type="entry name" value="PROLACTIN REGULATORY ELEMENT BINDING PROTEIN"/>
    <property type="match status" value="1"/>
</dbReference>
<evidence type="ECO:0008006" key="15">
    <source>
        <dbReference type="Google" id="ProtNLM"/>
    </source>
</evidence>
<dbReference type="InterPro" id="IPR019775">
    <property type="entry name" value="WD40_repeat_CS"/>
</dbReference>
<dbReference type="InterPro" id="IPR036322">
    <property type="entry name" value="WD40_repeat_dom_sf"/>
</dbReference>
<keyword evidence="7" id="KW-0653">Protein transport</keyword>
<evidence type="ECO:0000256" key="8">
    <source>
        <dbReference type="ARBA" id="ARBA00022989"/>
    </source>
</evidence>
<dbReference type="SUPFAM" id="SSF50978">
    <property type="entry name" value="WD40 repeat-like"/>
    <property type="match status" value="1"/>
</dbReference>
<keyword evidence="3 10" id="KW-0853">WD repeat</keyword>
<evidence type="ECO:0000256" key="2">
    <source>
        <dbReference type="ARBA" id="ARBA00022448"/>
    </source>
</evidence>
<dbReference type="InterPro" id="IPR001680">
    <property type="entry name" value="WD40_rpt"/>
</dbReference>
<evidence type="ECO:0000313" key="13">
    <source>
        <dbReference type="EMBL" id="CAD6207086.1"/>
    </source>
</evidence>
<dbReference type="Proteomes" id="UP000604825">
    <property type="component" value="Unassembled WGS sequence"/>
</dbReference>
<comment type="caution">
    <text evidence="13">The sequence shown here is derived from an EMBL/GenBank/DDBJ whole genome shotgun (WGS) entry which is preliminary data.</text>
</comment>
<evidence type="ECO:0000313" key="14">
    <source>
        <dbReference type="Proteomes" id="UP000604825"/>
    </source>
</evidence>
<keyword evidence="14" id="KW-1185">Reference proteome</keyword>
<dbReference type="PROSITE" id="PS50082">
    <property type="entry name" value="WD_REPEATS_2"/>
    <property type="match status" value="1"/>
</dbReference>
<evidence type="ECO:0000256" key="3">
    <source>
        <dbReference type="ARBA" id="ARBA00022574"/>
    </source>
</evidence>
<feature type="compositionally biased region" description="Polar residues" evidence="11">
    <location>
        <begin position="66"/>
        <end position="89"/>
    </location>
</feature>
<dbReference type="SMART" id="SM00320">
    <property type="entry name" value="WD40"/>
    <property type="match status" value="2"/>
</dbReference>
<evidence type="ECO:0000256" key="1">
    <source>
        <dbReference type="ARBA" id="ARBA00004389"/>
    </source>
</evidence>
<dbReference type="FunFam" id="2.130.10.10:FF:000435">
    <property type="entry name" value="SEC12-like protein 1"/>
    <property type="match status" value="1"/>
</dbReference>
<evidence type="ECO:0000256" key="6">
    <source>
        <dbReference type="ARBA" id="ARBA00022824"/>
    </source>
</evidence>
<sequence>MHEPSACAIACRCRRRPEHIHWMLAAIPWRTPPWLPSVQRLAPRRPPASLVSSAVSSLQLQRSKRQAANASRAEQSCGTAPRPSSTSPMAGNGGEGAVGKVACAAWIRRRDDDGWPPGVSRLLVAFGRGATASSPPLVDLFEFDAKASALSSESEPLARVTVGEEAADTPRAIAVHPGGRELVCATAKGCRVFNLVYKDFGIHLISRAASPLQCVGPQKCLAFSTDGAKFAVGGWTSQNISLAKSQCDLDEPKAHKSFRDMDISLDSKFLVSSSIDGSARIWNIDEGAPLINLTRSSDEKIEYCRFSRDGAKPFLFCTLVKGHDVLTMAVDISNWKRIGYKRFSTKPISTLAISLDGKYLSLGNRDGDFCAVEIKKMEVAHWSKKVHLGFPVSSIEFCPTERVVISTSHQWGAEITKLDVPPEWKVWQIWLVLLSLFVSSAVLFYLFFKHSASNDCSAGETGLAGLHRSRLSSGSHFLSWI</sequence>
<organism evidence="13 14">
    <name type="scientific">Miscanthus lutarioriparius</name>
    <dbReference type="NCBI Taxonomy" id="422564"/>
    <lineage>
        <taxon>Eukaryota</taxon>
        <taxon>Viridiplantae</taxon>
        <taxon>Streptophyta</taxon>
        <taxon>Embryophyta</taxon>
        <taxon>Tracheophyta</taxon>
        <taxon>Spermatophyta</taxon>
        <taxon>Magnoliopsida</taxon>
        <taxon>Liliopsida</taxon>
        <taxon>Poales</taxon>
        <taxon>Poaceae</taxon>
        <taxon>PACMAD clade</taxon>
        <taxon>Panicoideae</taxon>
        <taxon>Andropogonodae</taxon>
        <taxon>Andropogoneae</taxon>
        <taxon>Saccharinae</taxon>
        <taxon>Miscanthus</taxon>
    </lineage>
</organism>
<evidence type="ECO:0000256" key="4">
    <source>
        <dbReference type="ARBA" id="ARBA00022692"/>
    </source>
</evidence>
<evidence type="ECO:0000256" key="9">
    <source>
        <dbReference type="ARBA" id="ARBA00023136"/>
    </source>
</evidence>
<dbReference type="Gene3D" id="2.130.10.10">
    <property type="entry name" value="YVTN repeat-like/Quinoprotein amine dehydrogenase"/>
    <property type="match status" value="1"/>
</dbReference>
<keyword evidence="5" id="KW-0677">Repeat</keyword>
<dbReference type="InterPro" id="IPR015943">
    <property type="entry name" value="WD40/YVTN_repeat-like_dom_sf"/>
</dbReference>
<dbReference type="Pfam" id="PF00400">
    <property type="entry name" value="WD40"/>
    <property type="match status" value="1"/>
</dbReference>
<feature type="repeat" description="WD" evidence="10">
    <location>
        <begin position="266"/>
        <end position="292"/>
    </location>
</feature>
<evidence type="ECO:0000256" key="10">
    <source>
        <dbReference type="PROSITE-ProRule" id="PRU00221"/>
    </source>
</evidence>
<proteinExistence type="predicted"/>
<keyword evidence="6" id="KW-0256">Endoplasmic reticulum</keyword>
<feature type="region of interest" description="Disordered" evidence="11">
    <location>
        <begin position="61"/>
        <end position="95"/>
    </location>
</feature>
<name>A0A811MN88_9POAL</name>
<dbReference type="GO" id="GO:0005789">
    <property type="term" value="C:endoplasmic reticulum membrane"/>
    <property type="evidence" value="ECO:0007669"/>
    <property type="project" value="UniProtKB-SubCell"/>
</dbReference>
<evidence type="ECO:0000256" key="12">
    <source>
        <dbReference type="SAM" id="Phobius"/>
    </source>
</evidence>
<dbReference type="GO" id="GO:0005085">
    <property type="term" value="F:guanyl-nucleotide exchange factor activity"/>
    <property type="evidence" value="ECO:0007669"/>
    <property type="project" value="InterPro"/>
</dbReference>
<dbReference type="GO" id="GO:0006888">
    <property type="term" value="P:endoplasmic reticulum to Golgi vesicle-mediated transport"/>
    <property type="evidence" value="ECO:0007669"/>
    <property type="project" value="TreeGrafter"/>
</dbReference>
<keyword evidence="2" id="KW-0813">Transport</keyword>
<evidence type="ECO:0000256" key="7">
    <source>
        <dbReference type="ARBA" id="ARBA00022927"/>
    </source>
</evidence>
<feature type="transmembrane region" description="Helical" evidence="12">
    <location>
        <begin position="427"/>
        <end position="448"/>
    </location>
</feature>
<dbReference type="GO" id="GO:0003400">
    <property type="term" value="P:regulation of COPII vesicle coating"/>
    <property type="evidence" value="ECO:0007669"/>
    <property type="project" value="TreeGrafter"/>
</dbReference>
<keyword evidence="9 12" id="KW-0472">Membrane</keyword>
<dbReference type="EMBL" id="CAJGYO010000001">
    <property type="protein sequence ID" value="CAD6207086.1"/>
    <property type="molecule type" value="Genomic_DNA"/>
</dbReference>
<gene>
    <name evidence="13" type="ORF">NCGR_LOCUS4711</name>
</gene>
<evidence type="ECO:0000256" key="11">
    <source>
        <dbReference type="SAM" id="MobiDB-lite"/>
    </source>
</evidence>
<comment type="subcellular location">
    <subcellularLocation>
        <location evidence="1">Endoplasmic reticulum membrane</location>
        <topology evidence="1">Single-pass membrane protein</topology>
    </subcellularLocation>
</comment>
<dbReference type="AlphaFoldDB" id="A0A811MN88"/>
<dbReference type="PANTHER" id="PTHR23284:SF2">
    <property type="entry name" value="SEC12-LIKE PROTEIN 1"/>
    <property type="match status" value="1"/>
</dbReference>
<dbReference type="InterPro" id="IPR045260">
    <property type="entry name" value="Sec12-like"/>
</dbReference>
<keyword evidence="4 12" id="KW-0812">Transmembrane</keyword>
<evidence type="ECO:0000256" key="5">
    <source>
        <dbReference type="ARBA" id="ARBA00022737"/>
    </source>
</evidence>
<reference evidence="13" key="1">
    <citation type="submission" date="2020-10" db="EMBL/GenBank/DDBJ databases">
        <authorList>
            <person name="Han B."/>
            <person name="Lu T."/>
            <person name="Zhao Q."/>
            <person name="Huang X."/>
            <person name="Zhao Y."/>
        </authorList>
    </citation>
    <scope>NUCLEOTIDE SEQUENCE</scope>
</reference>
<accession>A0A811MN88</accession>
<dbReference type="PROSITE" id="PS00678">
    <property type="entry name" value="WD_REPEATS_1"/>
    <property type="match status" value="1"/>
</dbReference>
<keyword evidence="8 12" id="KW-1133">Transmembrane helix</keyword>
<dbReference type="GO" id="GO:0015031">
    <property type="term" value="P:protein transport"/>
    <property type="evidence" value="ECO:0007669"/>
    <property type="project" value="UniProtKB-KW"/>
</dbReference>